<dbReference type="GO" id="GO:0016226">
    <property type="term" value="P:iron-sulfur cluster assembly"/>
    <property type="evidence" value="ECO:0007669"/>
    <property type="project" value="InterPro"/>
</dbReference>
<evidence type="ECO:0000313" key="4">
    <source>
        <dbReference type="EMBL" id="ACT59082.1"/>
    </source>
</evidence>
<dbReference type="NCBIfam" id="NF010147">
    <property type="entry name" value="PRK13623.1"/>
    <property type="match status" value="1"/>
</dbReference>
<dbReference type="InterPro" id="IPR016092">
    <property type="entry name" value="ATAP"/>
</dbReference>
<dbReference type="PANTHER" id="PTHR43011">
    <property type="entry name" value="IRON-SULFUR CLUSTER ASSEMBLY 2 HOMOLOG, MITOCHONDRIAL"/>
    <property type="match status" value="1"/>
</dbReference>
<dbReference type="SUPFAM" id="SSF89360">
    <property type="entry name" value="HesB-like domain"/>
    <property type="match status" value="1"/>
</dbReference>
<dbReference type="HOGENOM" id="CLU_069054_5_3_5"/>
<dbReference type="InterPro" id="IPR000361">
    <property type="entry name" value="ATAP_core_dom"/>
</dbReference>
<dbReference type="GO" id="GO:1990229">
    <property type="term" value="C:iron-sulfur cluster assembly complex"/>
    <property type="evidence" value="ECO:0007669"/>
    <property type="project" value="UniProtKB-ARBA"/>
</dbReference>
<dbReference type="AlphaFoldDB" id="C6XIY7"/>
<evidence type="ECO:0000313" key="5">
    <source>
        <dbReference type="Proteomes" id="UP000002745"/>
    </source>
</evidence>
<reference evidence="5" key="1">
    <citation type="journal article" date="2011" name="J. Bacteriol.">
        <title>Genome sequences of eight morphologically diverse alphaproteobacteria.</title>
        <authorList>
            <consortium name="US DOE Joint Genome Institute"/>
            <person name="Brown P.J."/>
            <person name="Kysela D.T."/>
            <person name="Buechlein A."/>
            <person name="Hemmerich C."/>
            <person name="Brun Y.V."/>
        </authorList>
    </citation>
    <scope>NUCLEOTIDE SEQUENCE [LARGE SCALE GENOMIC DNA]</scope>
    <source>
        <strain evidence="5">ATCC 49814 / DSM 5838 / IFAM 1418</strain>
    </source>
</reference>
<dbReference type="EMBL" id="CP001678">
    <property type="protein sequence ID" value="ACT59082.1"/>
    <property type="molecule type" value="Genomic_DNA"/>
</dbReference>
<dbReference type="Gene3D" id="2.60.300.12">
    <property type="entry name" value="HesB-like domain"/>
    <property type="match status" value="1"/>
</dbReference>
<proteinExistence type="predicted"/>
<dbReference type="GO" id="GO:0051537">
    <property type="term" value="F:2 iron, 2 sulfur cluster binding"/>
    <property type="evidence" value="ECO:0007669"/>
    <property type="project" value="UniProtKB-ARBA"/>
</dbReference>
<accession>C6XIY7</accession>
<dbReference type="eggNOG" id="COG0316">
    <property type="taxonomic scope" value="Bacteria"/>
</dbReference>
<gene>
    <name evidence="4" type="ordered locus">Hbal_1391</name>
</gene>
<dbReference type="InterPro" id="IPR017870">
    <property type="entry name" value="FeS_cluster_insertion_CS"/>
</dbReference>
<keyword evidence="5" id="KW-1185">Reference proteome</keyword>
<evidence type="ECO:0000259" key="3">
    <source>
        <dbReference type="Pfam" id="PF01521"/>
    </source>
</evidence>
<dbReference type="OrthoDB" id="9801228at2"/>
<dbReference type="GO" id="GO:0005506">
    <property type="term" value="F:iron ion binding"/>
    <property type="evidence" value="ECO:0007669"/>
    <property type="project" value="TreeGrafter"/>
</dbReference>
<dbReference type="KEGG" id="hba:Hbal_1391"/>
<feature type="domain" description="Core" evidence="3">
    <location>
        <begin position="4"/>
        <end position="104"/>
    </location>
</feature>
<protein>
    <submittedName>
        <fullName evidence="4">Iron-sulfur cluster assembly accessory protein</fullName>
    </submittedName>
</protein>
<evidence type="ECO:0000256" key="2">
    <source>
        <dbReference type="ARBA" id="ARBA00023004"/>
    </source>
</evidence>
<dbReference type="PANTHER" id="PTHR43011:SF1">
    <property type="entry name" value="IRON-SULFUR CLUSTER ASSEMBLY 2 HOMOLOG, MITOCHONDRIAL"/>
    <property type="match status" value="1"/>
</dbReference>
<dbReference type="GO" id="GO:0051539">
    <property type="term" value="F:4 iron, 4 sulfur cluster binding"/>
    <property type="evidence" value="ECO:0007669"/>
    <property type="project" value="TreeGrafter"/>
</dbReference>
<dbReference type="STRING" id="582402.Hbal_1391"/>
<dbReference type="Proteomes" id="UP000002745">
    <property type="component" value="Chromosome"/>
</dbReference>
<dbReference type="RefSeq" id="WP_015827232.1">
    <property type="nucleotide sequence ID" value="NC_012982.1"/>
</dbReference>
<dbReference type="Pfam" id="PF01521">
    <property type="entry name" value="Fe-S_biosyn"/>
    <property type="match status" value="1"/>
</dbReference>
<keyword evidence="2" id="KW-0408">Iron</keyword>
<dbReference type="InterPro" id="IPR035903">
    <property type="entry name" value="HesB-like_dom_sf"/>
</dbReference>
<dbReference type="NCBIfam" id="TIGR00049">
    <property type="entry name" value="iron-sulfur cluster assembly accessory protein"/>
    <property type="match status" value="1"/>
</dbReference>
<evidence type="ECO:0000256" key="1">
    <source>
        <dbReference type="ARBA" id="ARBA00022723"/>
    </source>
</evidence>
<keyword evidence="1" id="KW-0479">Metal-binding</keyword>
<organism evidence="4 5">
    <name type="scientific">Hirschia baltica (strain ATCC 49814 / DSM 5838 / IFAM 1418)</name>
    <dbReference type="NCBI Taxonomy" id="582402"/>
    <lineage>
        <taxon>Bacteria</taxon>
        <taxon>Pseudomonadati</taxon>
        <taxon>Pseudomonadota</taxon>
        <taxon>Alphaproteobacteria</taxon>
        <taxon>Hyphomonadales</taxon>
        <taxon>Hyphomonadaceae</taxon>
        <taxon>Hirschia</taxon>
    </lineage>
</organism>
<name>C6XIY7_HIRBI</name>
<sequence length="109" mass="11689">MQDKVTITASAADRIKFILKDNGNASMLRIGVLGGGCSGFSYTFDFANETNEDDIVFERDDAKVVIDETSIPFLEGCEIDFVNELIGSSFKINNPNATASCGCGTSFSV</sequence>
<dbReference type="FunFam" id="2.60.300.12:FF:000006">
    <property type="entry name" value="Iron-sulfur cluster assembly 2 mitochondrial"/>
    <property type="match status" value="1"/>
</dbReference>
<dbReference type="PROSITE" id="PS01152">
    <property type="entry name" value="HESB"/>
    <property type="match status" value="1"/>
</dbReference>